<feature type="region of interest" description="Disordered" evidence="9">
    <location>
        <begin position="43"/>
        <end position="69"/>
    </location>
</feature>
<evidence type="ECO:0000256" key="9">
    <source>
        <dbReference type="SAM" id="MobiDB-lite"/>
    </source>
</evidence>
<protein>
    <recommendedName>
        <fullName evidence="7">Mediator of RNA polymerase II transcription subunit 9</fullName>
    </recommendedName>
    <alternativeName>
        <fullName evidence="7">Mediator complex subunit 9</fullName>
    </alternativeName>
</protein>
<keyword evidence="6 7" id="KW-0539">Nucleus</keyword>
<comment type="function">
    <text evidence="7">Component of the Mediator complex, a coactivator involved in the regulated transcription of nearly all RNA polymerase II-dependent genes. Mediator functions as a bridge to convey information from gene-specific regulatory proteins to the basal RNA polymerase II transcription machinery. Mediator is recruited to promoters by direct interactions with regulatory proteins and serves as a scaffold for the assembly of a functional preinitiation complex with RNA polymerase II and the general transcription factors.</text>
</comment>
<dbReference type="AlphaFoldDB" id="A0AAV9WJT9"/>
<evidence type="ECO:0000313" key="11">
    <source>
        <dbReference type="Proteomes" id="UP001370758"/>
    </source>
</evidence>
<comment type="similarity">
    <text evidence="2 7">Belongs to the Mediator complex subunit 9 family.</text>
</comment>
<feature type="coiled-coil region" evidence="8">
    <location>
        <begin position="91"/>
        <end position="125"/>
    </location>
</feature>
<comment type="subunit">
    <text evidence="7">Component of the Mediator complex.</text>
</comment>
<name>A0AAV9WJT9_9PEZI</name>
<dbReference type="InterPro" id="IPR011425">
    <property type="entry name" value="Med9"/>
</dbReference>
<comment type="caution">
    <text evidence="10">The sequence shown here is derived from an EMBL/GenBank/DDBJ whole genome shotgun (WGS) entry which is preliminary data.</text>
</comment>
<dbReference type="GO" id="GO:0003712">
    <property type="term" value="F:transcription coregulator activity"/>
    <property type="evidence" value="ECO:0007669"/>
    <property type="project" value="InterPro"/>
</dbReference>
<keyword evidence="3 7" id="KW-0805">Transcription regulation</keyword>
<evidence type="ECO:0000313" key="10">
    <source>
        <dbReference type="EMBL" id="KAK6509257.1"/>
    </source>
</evidence>
<keyword evidence="11" id="KW-1185">Reference proteome</keyword>
<keyword evidence="8" id="KW-0175">Coiled coil</keyword>
<dbReference type="EMBL" id="JAVHJL010000002">
    <property type="protein sequence ID" value="KAK6509257.1"/>
    <property type="molecule type" value="Genomic_DNA"/>
</dbReference>
<evidence type="ECO:0000256" key="8">
    <source>
        <dbReference type="SAM" id="Coils"/>
    </source>
</evidence>
<evidence type="ECO:0000256" key="2">
    <source>
        <dbReference type="ARBA" id="ARBA00008089"/>
    </source>
</evidence>
<evidence type="ECO:0000256" key="7">
    <source>
        <dbReference type="RuleBase" id="RU364145"/>
    </source>
</evidence>
<dbReference type="GO" id="GO:0016592">
    <property type="term" value="C:mediator complex"/>
    <property type="evidence" value="ECO:0007669"/>
    <property type="project" value="InterPro"/>
</dbReference>
<keyword evidence="4 7" id="KW-0010">Activator</keyword>
<evidence type="ECO:0000256" key="6">
    <source>
        <dbReference type="ARBA" id="ARBA00023242"/>
    </source>
</evidence>
<comment type="subcellular location">
    <subcellularLocation>
        <location evidence="1 7">Nucleus</location>
    </subcellularLocation>
</comment>
<sequence length="136" mass="15062">MALVPADTSALAGPHPPTFPPPETFDFIPQTYDLLVRLLPQNSSSSSATTTTTTSPHAQTNLAPIEPKDVDAEASRIRLKIGKARSILNDLPDITRSIQQQQEEVKALEEKIRKQREVLGRIRELKAVKVAKEQQE</sequence>
<dbReference type="Pfam" id="PF07544">
    <property type="entry name" value="Med9"/>
    <property type="match status" value="1"/>
</dbReference>
<feature type="compositionally biased region" description="Pro residues" evidence="9">
    <location>
        <begin position="14"/>
        <end position="23"/>
    </location>
</feature>
<proteinExistence type="inferred from homology"/>
<organism evidence="10 11">
    <name type="scientific">Arthrobotrys musiformis</name>
    <dbReference type="NCBI Taxonomy" id="47236"/>
    <lineage>
        <taxon>Eukaryota</taxon>
        <taxon>Fungi</taxon>
        <taxon>Dikarya</taxon>
        <taxon>Ascomycota</taxon>
        <taxon>Pezizomycotina</taxon>
        <taxon>Orbiliomycetes</taxon>
        <taxon>Orbiliales</taxon>
        <taxon>Orbiliaceae</taxon>
        <taxon>Arthrobotrys</taxon>
    </lineage>
</organism>
<evidence type="ECO:0000256" key="3">
    <source>
        <dbReference type="ARBA" id="ARBA00023015"/>
    </source>
</evidence>
<accession>A0AAV9WJT9</accession>
<dbReference type="Proteomes" id="UP001370758">
    <property type="component" value="Unassembled WGS sequence"/>
</dbReference>
<evidence type="ECO:0000256" key="1">
    <source>
        <dbReference type="ARBA" id="ARBA00004123"/>
    </source>
</evidence>
<evidence type="ECO:0000256" key="4">
    <source>
        <dbReference type="ARBA" id="ARBA00023159"/>
    </source>
</evidence>
<dbReference type="GO" id="GO:0006357">
    <property type="term" value="P:regulation of transcription by RNA polymerase II"/>
    <property type="evidence" value="ECO:0007669"/>
    <property type="project" value="InterPro"/>
</dbReference>
<feature type="compositionally biased region" description="Low complexity" evidence="9">
    <location>
        <begin position="43"/>
        <end position="55"/>
    </location>
</feature>
<keyword evidence="5 7" id="KW-0804">Transcription</keyword>
<evidence type="ECO:0000256" key="5">
    <source>
        <dbReference type="ARBA" id="ARBA00023163"/>
    </source>
</evidence>
<reference evidence="10 11" key="1">
    <citation type="submission" date="2023-08" db="EMBL/GenBank/DDBJ databases">
        <authorList>
            <person name="Palmer J.M."/>
        </authorList>
    </citation>
    <scope>NUCLEOTIDE SEQUENCE [LARGE SCALE GENOMIC DNA]</scope>
    <source>
        <strain evidence="10 11">TWF481</strain>
    </source>
</reference>
<gene>
    <name evidence="7" type="primary">MED9</name>
    <name evidence="10" type="ORF">TWF481_004015</name>
</gene>
<feature type="region of interest" description="Disordered" evidence="9">
    <location>
        <begin position="1"/>
        <end position="23"/>
    </location>
</feature>